<dbReference type="AlphaFoldDB" id="A0A1G6WJP6"/>
<dbReference type="RefSeq" id="WP_091034256.1">
    <property type="nucleotide sequence ID" value="NZ_FNAD01000006.1"/>
</dbReference>
<dbReference type="Gene3D" id="1.10.3730.20">
    <property type="match status" value="1"/>
</dbReference>
<dbReference type="InterPro" id="IPR000390">
    <property type="entry name" value="Small_drug/metabolite_transptr"/>
</dbReference>
<dbReference type="PANTHER" id="PTHR30561:SF1">
    <property type="entry name" value="MULTIDRUG TRANSPORTER EMRE"/>
    <property type="match status" value="1"/>
</dbReference>
<dbReference type="InterPro" id="IPR045324">
    <property type="entry name" value="Small_multidrug_res"/>
</dbReference>
<evidence type="ECO:0000256" key="1">
    <source>
        <dbReference type="ARBA" id="ARBA00004651"/>
    </source>
</evidence>
<dbReference type="InterPro" id="IPR037185">
    <property type="entry name" value="EmrE-like"/>
</dbReference>
<protein>
    <submittedName>
        <fullName evidence="9">Small multidrug resistance pump</fullName>
    </submittedName>
</protein>
<keyword evidence="3" id="KW-1003">Cell membrane</keyword>
<dbReference type="Pfam" id="PF00893">
    <property type="entry name" value="Multi_Drug_Res"/>
    <property type="match status" value="1"/>
</dbReference>
<name>A0A1G6WJP6_9ACTN</name>
<evidence type="ECO:0000256" key="8">
    <source>
        <dbReference type="SAM" id="Phobius"/>
    </source>
</evidence>
<keyword evidence="5 8" id="KW-1133">Transmembrane helix</keyword>
<organism evidence="9 10">
    <name type="scientific">Glycomyces harbinensis</name>
    <dbReference type="NCBI Taxonomy" id="58114"/>
    <lineage>
        <taxon>Bacteria</taxon>
        <taxon>Bacillati</taxon>
        <taxon>Actinomycetota</taxon>
        <taxon>Actinomycetes</taxon>
        <taxon>Glycomycetales</taxon>
        <taxon>Glycomycetaceae</taxon>
        <taxon>Glycomyces</taxon>
    </lineage>
</organism>
<accession>A0A1G6WJP6</accession>
<dbReference type="PANTHER" id="PTHR30561">
    <property type="entry name" value="SMR FAMILY PROTON-DEPENDENT DRUG EFFLUX TRANSPORTER SUGE"/>
    <property type="match status" value="1"/>
</dbReference>
<dbReference type="EMBL" id="FNAD01000006">
    <property type="protein sequence ID" value="SDD66024.1"/>
    <property type="molecule type" value="Genomic_DNA"/>
</dbReference>
<keyword evidence="2" id="KW-0813">Transport</keyword>
<feature type="transmembrane region" description="Helical" evidence="8">
    <location>
        <begin position="84"/>
        <end position="104"/>
    </location>
</feature>
<dbReference type="Proteomes" id="UP000198949">
    <property type="component" value="Unassembled WGS sequence"/>
</dbReference>
<comment type="similarity">
    <text evidence="7">Belongs to the drug/metabolite transporter (DMT) superfamily. Small multidrug resistance (SMR) (TC 2.A.7.1) family.</text>
</comment>
<feature type="transmembrane region" description="Helical" evidence="8">
    <location>
        <begin position="29"/>
        <end position="49"/>
    </location>
</feature>
<evidence type="ECO:0000256" key="6">
    <source>
        <dbReference type="ARBA" id="ARBA00023136"/>
    </source>
</evidence>
<comment type="subcellular location">
    <subcellularLocation>
        <location evidence="1 7">Cell membrane</location>
        <topology evidence="1 7">Multi-pass membrane protein</topology>
    </subcellularLocation>
</comment>
<dbReference type="GO" id="GO:0022857">
    <property type="term" value="F:transmembrane transporter activity"/>
    <property type="evidence" value="ECO:0007669"/>
    <property type="project" value="InterPro"/>
</dbReference>
<evidence type="ECO:0000256" key="7">
    <source>
        <dbReference type="RuleBase" id="RU003942"/>
    </source>
</evidence>
<gene>
    <name evidence="9" type="ORF">SAMN05216270_10676</name>
</gene>
<dbReference type="GO" id="GO:0005886">
    <property type="term" value="C:plasma membrane"/>
    <property type="evidence" value="ECO:0007669"/>
    <property type="project" value="UniProtKB-SubCell"/>
</dbReference>
<evidence type="ECO:0000256" key="5">
    <source>
        <dbReference type="ARBA" id="ARBA00022989"/>
    </source>
</evidence>
<dbReference type="SUPFAM" id="SSF103481">
    <property type="entry name" value="Multidrug resistance efflux transporter EmrE"/>
    <property type="match status" value="1"/>
</dbReference>
<reference evidence="10" key="1">
    <citation type="submission" date="2016-10" db="EMBL/GenBank/DDBJ databases">
        <authorList>
            <person name="Varghese N."/>
            <person name="Submissions S."/>
        </authorList>
    </citation>
    <scope>NUCLEOTIDE SEQUENCE [LARGE SCALE GENOMIC DNA]</scope>
    <source>
        <strain evidence="10">CGMCC 4.3516</strain>
    </source>
</reference>
<dbReference type="OrthoDB" id="3175079at2"/>
<evidence type="ECO:0000256" key="2">
    <source>
        <dbReference type="ARBA" id="ARBA00022448"/>
    </source>
</evidence>
<proteinExistence type="inferred from homology"/>
<evidence type="ECO:0000256" key="4">
    <source>
        <dbReference type="ARBA" id="ARBA00022692"/>
    </source>
</evidence>
<sequence>MTWVFLAVAILFEVAATLALKAATDGRKAWYALVVAGYAVAFTSLTLVLDMGMGIGVAYGVWAAAGVSITAIASRYLFGEPFTKVMALGIAMVAAGVLLVELGAAH</sequence>
<feature type="transmembrane region" description="Helical" evidence="8">
    <location>
        <begin position="56"/>
        <end position="78"/>
    </location>
</feature>
<keyword evidence="6 8" id="KW-0472">Membrane</keyword>
<keyword evidence="10" id="KW-1185">Reference proteome</keyword>
<evidence type="ECO:0000313" key="9">
    <source>
        <dbReference type="EMBL" id="SDD66024.1"/>
    </source>
</evidence>
<evidence type="ECO:0000256" key="3">
    <source>
        <dbReference type="ARBA" id="ARBA00022475"/>
    </source>
</evidence>
<dbReference type="STRING" id="58114.SAMN05216270_10676"/>
<evidence type="ECO:0000313" key="10">
    <source>
        <dbReference type="Proteomes" id="UP000198949"/>
    </source>
</evidence>
<keyword evidence="4 7" id="KW-0812">Transmembrane</keyword>